<comment type="caution">
    <text evidence="2">The sequence shown here is derived from an EMBL/GenBank/DDBJ whole genome shotgun (WGS) entry which is preliminary data.</text>
</comment>
<gene>
    <name evidence="2" type="ORF">HNQ72_000238</name>
</gene>
<feature type="domain" description="Methyltransferase" evidence="1">
    <location>
        <begin position="65"/>
        <end position="152"/>
    </location>
</feature>
<dbReference type="InterPro" id="IPR041698">
    <property type="entry name" value="Methyltransf_25"/>
</dbReference>
<sequence>MNKNSIASVTSANKAAWEASAHLHKSGDGWAKLIEAAGRPGFSVLDGTVTEILQRLNVEGRRAVQVGCNNARELISLASLGGVPALGIDQSGGFLAQGRELAEAAGLDIKLLEANIYDLPEGLGHFDLVFITIGVLSWMPDLPEFFRIIAGLMEENAVLVIYETHPFLEVFNPHGVNPHEPGFSYFAREPQVVTQAITYDGKDHGSVEPSYWFIHPLGEIVTACIQAGLKLVELKEYPHSNREPEYDIYADRSAQVPMSYSLVASK</sequence>
<name>A0A7W9Y1S9_9HYPH</name>
<dbReference type="RefSeq" id="WP_183989200.1">
    <property type="nucleotide sequence ID" value="NZ_BMHW01000001.1"/>
</dbReference>
<accession>A0A7W9Y1S9</accession>
<evidence type="ECO:0000313" key="2">
    <source>
        <dbReference type="EMBL" id="MBB6160441.1"/>
    </source>
</evidence>
<dbReference type="EMBL" id="JACHEG010000001">
    <property type="protein sequence ID" value="MBB6160441.1"/>
    <property type="molecule type" value="Genomic_DNA"/>
</dbReference>
<dbReference type="Proteomes" id="UP000547879">
    <property type="component" value="Unassembled WGS sequence"/>
</dbReference>
<dbReference type="GO" id="GO:0008168">
    <property type="term" value="F:methyltransferase activity"/>
    <property type="evidence" value="ECO:0007669"/>
    <property type="project" value="UniProtKB-KW"/>
</dbReference>
<dbReference type="CDD" id="cd02440">
    <property type="entry name" value="AdoMet_MTases"/>
    <property type="match status" value="1"/>
</dbReference>
<dbReference type="GO" id="GO:0032259">
    <property type="term" value="P:methylation"/>
    <property type="evidence" value="ECO:0007669"/>
    <property type="project" value="UniProtKB-KW"/>
</dbReference>
<dbReference type="SUPFAM" id="SSF53335">
    <property type="entry name" value="S-adenosyl-L-methionine-dependent methyltransferases"/>
    <property type="match status" value="1"/>
</dbReference>
<organism evidence="2 3">
    <name type="scientific">Rhizobium wenxiniae</name>
    <dbReference type="NCBI Taxonomy" id="1737357"/>
    <lineage>
        <taxon>Bacteria</taxon>
        <taxon>Pseudomonadati</taxon>
        <taxon>Pseudomonadota</taxon>
        <taxon>Alphaproteobacteria</taxon>
        <taxon>Hyphomicrobiales</taxon>
        <taxon>Rhizobiaceae</taxon>
        <taxon>Rhizobium/Agrobacterium group</taxon>
        <taxon>Rhizobium</taxon>
    </lineage>
</organism>
<keyword evidence="3" id="KW-1185">Reference proteome</keyword>
<reference evidence="2 3" key="1">
    <citation type="submission" date="2020-08" db="EMBL/GenBank/DDBJ databases">
        <title>Genomic Encyclopedia of Type Strains, Phase IV (KMG-IV): sequencing the most valuable type-strain genomes for metagenomic binning, comparative biology and taxonomic classification.</title>
        <authorList>
            <person name="Goeker M."/>
        </authorList>
    </citation>
    <scope>NUCLEOTIDE SEQUENCE [LARGE SCALE GENOMIC DNA]</scope>
    <source>
        <strain evidence="2 3">DSM 100734</strain>
    </source>
</reference>
<dbReference type="Gene3D" id="3.40.50.150">
    <property type="entry name" value="Vaccinia Virus protein VP39"/>
    <property type="match status" value="1"/>
</dbReference>
<evidence type="ECO:0000313" key="3">
    <source>
        <dbReference type="Proteomes" id="UP000547879"/>
    </source>
</evidence>
<protein>
    <submittedName>
        <fullName evidence="2">SAM-dependent methyltransferase</fullName>
    </submittedName>
</protein>
<keyword evidence="2" id="KW-0489">Methyltransferase</keyword>
<evidence type="ECO:0000259" key="1">
    <source>
        <dbReference type="Pfam" id="PF13649"/>
    </source>
</evidence>
<dbReference type="AlphaFoldDB" id="A0A7W9Y1S9"/>
<dbReference type="Pfam" id="PF13649">
    <property type="entry name" value="Methyltransf_25"/>
    <property type="match status" value="1"/>
</dbReference>
<proteinExistence type="predicted"/>
<dbReference type="InterPro" id="IPR029063">
    <property type="entry name" value="SAM-dependent_MTases_sf"/>
</dbReference>
<keyword evidence="2" id="KW-0808">Transferase</keyword>